<keyword evidence="3" id="KW-0804">Transcription</keyword>
<dbReference type="InterPro" id="IPR036390">
    <property type="entry name" value="WH_DNA-bd_sf"/>
</dbReference>
<dbReference type="RefSeq" id="WP_254292124.1">
    <property type="nucleotide sequence ID" value="NZ_JAMLDX010000003.1"/>
</dbReference>
<accession>A0A9X2HJG7</accession>
<protein>
    <submittedName>
        <fullName evidence="5">GntR family transcriptional regulator</fullName>
    </submittedName>
</protein>
<dbReference type="CDD" id="cd07377">
    <property type="entry name" value="WHTH_GntR"/>
    <property type="match status" value="1"/>
</dbReference>
<keyword evidence="2" id="KW-0238">DNA-binding</keyword>
<gene>
    <name evidence="5" type="ORF">M9978_06170</name>
</gene>
<dbReference type="PRINTS" id="PR00035">
    <property type="entry name" value="HTHGNTR"/>
</dbReference>
<dbReference type="Pfam" id="PF07729">
    <property type="entry name" value="FCD"/>
    <property type="match status" value="1"/>
</dbReference>
<dbReference type="GO" id="GO:0003677">
    <property type="term" value="F:DNA binding"/>
    <property type="evidence" value="ECO:0007669"/>
    <property type="project" value="UniProtKB-KW"/>
</dbReference>
<dbReference type="Gene3D" id="1.10.10.10">
    <property type="entry name" value="Winged helix-like DNA-binding domain superfamily/Winged helix DNA-binding domain"/>
    <property type="match status" value="1"/>
</dbReference>
<dbReference type="Pfam" id="PF00392">
    <property type="entry name" value="GntR"/>
    <property type="match status" value="1"/>
</dbReference>
<dbReference type="SUPFAM" id="SSF46785">
    <property type="entry name" value="Winged helix' DNA-binding domain"/>
    <property type="match status" value="1"/>
</dbReference>
<dbReference type="PANTHER" id="PTHR43537">
    <property type="entry name" value="TRANSCRIPTIONAL REGULATOR, GNTR FAMILY"/>
    <property type="match status" value="1"/>
</dbReference>
<dbReference type="InterPro" id="IPR000524">
    <property type="entry name" value="Tscrpt_reg_HTH_GntR"/>
</dbReference>
<feature type="domain" description="HTH gntR-type" evidence="4">
    <location>
        <begin position="22"/>
        <end position="90"/>
    </location>
</feature>
<name>A0A9X2HJG7_9SPHN</name>
<dbReference type="InterPro" id="IPR011711">
    <property type="entry name" value="GntR_C"/>
</dbReference>
<dbReference type="InterPro" id="IPR036388">
    <property type="entry name" value="WH-like_DNA-bd_sf"/>
</dbReference>
<proteinExistence type="predicted"/>
<evidence type="ECO:0000313" key="5">
    <source>
        <dbReference type="EMBL" id="MCP3730011.1"/>
    </source>
</evidence>
<evidence type="ECO:0000256" key="2">
    <source>
        <dbReference type="ARBA" id="ARBA00023125"/>
    </source>
</evidence>
<dbReference type="Gene3D" id="1.20.120.530">
    <property type="entry name" value="GntR ligand-binding domain-like"/>
    <property type="match status" value="1"/>
</dbReference>
<dbReference type="PANTHER" id="PTHR43537:SF5">
    <property type="entry name" value="UXU OPERON TRANSCRIPTIONAL REGULATOR"/>
    <property type="match status" value="1"/>
</dbReference>
<evidence type="ECO:0000313" key="6">
    <source>
        <dbReference type="Proteomes" id="UP001139451"/>
    </source>
</evidence>
<evidence type="ECO:0000256" key="3">
    <source>
        <dbReference type="ARBA" id="ARBA00023163"/>
    </source>
</evidence>
<organism evidence="5 6">
    <name type="scientific">Sphingomonas tagetis</name>
    <dbReference type="NCBI Taxonomy" id="2949092"/>
    <lineage>
        <taxon>Bacteria</taxon>
        <taxon>Pseudomonadati</taxon>
        <taxon>Pseudomonadota</taxon>
        <taxon>Alphaproteobacteria</taxon>
        <taxon>Sphingomonadales</taxon>
        <taxon>Sphingomonadaceae</taxon>
        <taxon>Sphingomonas</taxon>
    </lineage>
</organism>
<dbReference type="PROSITE" id="PS50949">
    <property type="entry name" value="HTH_GNTR"/>
    <property type="match status" value="1"/>
</dbReference>
<dbReference type="AlphaFoldDB" id="A0A9X2HJG7"/>
<dbReference type="SMART" id="SM00345">
    <property type="entry name" value="HTH_GNTR"/>
    <property type="match status" value="1"/>
</dbReference>
<dbReference type="Proteomes" id="UP001139451">
    <property type="component" value="Unassembled WGS sequence"/>
</dbReference>
<dbReference type="InterPro" id="IPR008920">
    <property type="entry name" value="TF_FadR/GntR_C"/>
</dbReference>
<dbReference type="GO" id="GO:0003700">
    <property type="term" value="F:DNA-binding transcription factor activity"/>
    <property type="evidence" value="ECO:0007669"/>
    <property type="project" value="InterPro"/>
</dbReference>
<dbReference type="SUPFAM" id="SSF48008">
    <property type="entry name" value="GntR ligand-binding domain-like"/>
    <property type="match status" value="1"/>
</dbReference>
<evidence type="ECO:0000259" key="4">
    <source>
        <dbReference type="PROSITE" id="PS50949"/>
    </source>
</evidence>
<keyword evidence="6" id="KW-1185">Reference proteome</keyword>
<sequence length="276" mass="30967">MKTKQPSTVALPTELKPRPRRIKLVDEIIESLRQDIVTRRLPDGERLPSEKELSDRFGVSQPTIREAIRALETLGLVEVLHGNGTFVRGQGDFALASALQTLLQLESVGIMEVIDIRQSLGRLSIELAVAKATDADIAEMARISDQFEQLGDLKEVDDVIARVIGFQRALSAASHNALLQSLEAFLLALLNEVQFKTLSGRGIRFWRARAMDFQPHRVAILDGIRARDAAVARAAMDRYFDAQRERFEQDDILRAINLSNPRLIDAVSDMVRQFRT</sequence>
<dbReference type="SMART" id="SM00895">
    <property type="entry name" value="FCD"/>
    <property type="match status" value="1"/>
</dbReference>
<evidence type="ECO:0000256" key="1">
    <source>
        <dbReference type="ARBA" id="ARBA00023015"/>
    </source>
</evidence>
<keyword evidence="1" id="KW-0805">Transcription regulation</keyword>
<reference evidence="5" key="1">
    <citation type="submission" date="2022-05" db="EMBL/GenBank/DDBJ databases">
        <title>Sphingomonas sp. strain MG17 Genome sequencing and assembly.</title>
        <authorList>
            <person name="Kim I."/>
        </authorList>
    </citation>
    <scope>NUCLEOTIDE SEQUENCE</scope>
    <source>
        <strain evidence="5">MG17</strain>
    </source>
</reference>
<dbReference type="EMBL" id="JAMLDX010000003">
    <property type="protein sequence ID" value="MCP3730011.1"/>
    <property type="molecule type" value="Genomic_DNA"/>
</dbReference>
<comment type="caution">
    <text evidence="5">The sequence shown here is derived from an EMBL/GenBank/DDBJ whole genome shotgun (WGS) entry which is preliminary data.</text>
</comment>